<comment type="caution">
    <text evidence="1">The sequence shown here is derived from an EMBL/GenBank/DDBJ whole genome shotgun (WGS) entry which is preliminary data.</text>
</comment>
<organism evidence="1 2">
    <name type="scientific">Olea europaea subsp. europaea</name>
    <dbReference type="NCBI Taxonomy" id="158383"/>
    <lineage>
        <taxon>Eukaryota</taxon>
        <taxon>Viridiplantae</taxon>
        <taxon>Streptophyta</taxon>
        <taxon>Embryophyta</taxon>
        <taxon>Tracheophyta</taxon>
        <taxon>Spermatophyta</taxon>
        <taxon>Magnoliopsida</taxon>
        <taxon>eudicotyledons</taxon>
        <taxon>Gunneridae</taxon>
        <taxon>Pentapetalae</taxon>
        <taxon>asterids</taxon>
        <taxon>lamiids</taxon>
        <taxon>Lamiales</taxon>
        <taxon>Oleaceae</taxon>
        <taxon>Oleeae</taxon>
        <taxon>Olea</taxon>
    </lineage>
</organism>
<dbReference type="Gene3D" id="3.40.50.2000">
    <property type="entry name" value="Glycogen Phosphorylase B"/>
    <property type="match status" value="1"/>
</dbReference>
<sequence length="162" mass="17989">MLHNMHFPDVLGMSSGQCIAKIVEGCSFVIVRSCKEFEGEHKNLVEELYQKPLLPLGILPPVSDEITRALLLLVGYPNLKYSLILPATGECFFHSGWGTNFEALCFGHALILLPMVADQELNAMLMMEKEIGYVVPRNEDGSFNQGIVKSVRKVVLEPEGEP</sequence>
<protein>
    <submittedName>
        <fullName evidence="1">UDP-rhamnose:rhamnosyltransferase 1</fullName>
    </submittedName>
</protein>
<reference evidence="1 2" key="1">
    <citation type="submission" date="2019-12" db="EMBL/GenBank/DDBJ databases">
        <authorList>
            <person name="Alioto T."/>
            <person name="Alioto T."/>
            <person name="Gomez Garrido J."/>
        </authorList>
    </citation>
    <scope>NUCLEOTIDE SEQUENCE [LARGE SCALE GENOMIC DNA]</scope>
</reference>
<dbReference type="AlphaFoldDB" id="A0A8S0S9X0"/>
<gene>
    <name evidence="1" type="ORF">OLEA9_A012725</name>
</gene>
<dbReference type="SUPFAM" id="SSF53756">
    <property type="entry name" value="UDP-Glycosyltransferase/glycogen phosphorylase"/>
    <property type="match status" value="1"/>
</dbReference>
<proteinExistence type="predicted"/>
<dbReference type="Proteomes" id="UP000594638">
    <property type="component" value="Unassembled WGS sequence"/>
</dbReference>
<dbReference type="PANTHER" id="PTHR48049">
    <property type="entry name" value="GLYCOSYLTRANSFERASE"/>
    <property type="match status" value="1"/>
</dbReference>
<dbReference type="EMBL" id="CACTIH010003985">
    <property type="protein sequence ID" value="CAA2988337.1"/>
    <property type="molecule type" value="Genomic_DNA"/>
</dbReference>
<keyword evidence="2" id="KW-1185">Reference proteome</keyword>
<evidence type="ECO:0000313" key="2">
    <source>
        <dbReference type="Proteomes" id="UP000594638"/>
    </source>
</evidence>
<dbReference type="PANTHER" id="PTHR48049:SF75">
    <property type="entry name" value="UDP-RHAMNOSE:RHAMNOSYLTRANSFERASE 1"/>
    <property type="match status" value="1"/>
</dbReference>
<dbReference type="InterPro" id="IPR050481">
    <property type="entry name" value="UDP-glycosyltransf_plant"/>
</dbReference>
<evidence type="ECO:0000313" key="1">
    <source>
        <dbReference type="EMBL" id="CAA2988337.1"/>
    </source>
</evidence>
<dbReference type="GO" id="GO:0035251">
    <property type="term" value="F:UDP-glucosyltransferase activity"/>
    <property type="evidence" value="ECO:0007669"/>
    <property type="project" value="InterPro"/>
</dbReference>
<accession>A0A8S0S9X0</accession>
<dbReference type="Gramene" id="OE9A012725T1">
    <property type="protein sequence ID" value="OE9A012725C1"/>
    <property type="gene ID" value="OE9A012725"/>
</dbReference>
<name>A0A8S0S9X0_OLEEU</name>
<dbReference type="OrthoDB" id="5835829at2759"/>